<keyword evidence="1 3" id="KW-0808">Transferase</keyword>
<dbReference type="RefSeq" id="WP_379869871.1">
    <property type="nucleotide sequence ID" value="NZ_JBHTBH010000003.1"/>
</dbReference>
<dbReference type="Gene3D" id="3.40.50.2000">
    <property type="entry name" value="Glycogen Phosphorylase B"/>
    <property type="match status" value="2"/>
</dbReference>
<protein>
    <submittedName>
        <fullName evidence="3">Glycosyltransferase family 4 protein</fullName>
        <ecNumber evidence="3">2.4.-.-</ecNumber>
    </submittedName>
</protein>
<keyword evidence="3" id="KW-0328">Glycosyltransferase</keyword>
<name>A0ABW2KEF8_9ACTN</name>
<reference evidence="4" key="1">
    <citation type="journal article" date="2019" name="Int. J. Syst. Evol. Microbiol.">
        <title>The Global Catalogue of Microorganisms (GCM) 10K type strain sequencing project: providing services to taxonomists for standard genome sequencing and annotation.</title>
        <authorList>
            <consortium name="The Broad Institute Genomics Platform"/>
            <consortium name="The Broad Institute Genome Sequencing Center for Infectious Disease"/>
            <person name="Wu L."/>
            <person name="Ma J."/>
        </authorList>
    </citation>
    <scope>NUCLEOTIDE SEQUENCE [LARGE SCALE GENOMIC DNA]</scope>
    <source>
        <strain evidence="4">CGMCC 4.7382</strain>
    </source>
</reference>
<evidence type="ECO:0000313" key="4">
    <source>
        <dbReference type="Proteomes" id="UP001596540"/>
    </source>
</evidence>
<dbReference type="PANTHER" id="PTHR12526:SF627">
    <property type="entry name" value="D-RHAMNOSYLTRANSFERASE WBPZ"/>
    <property type="match status" value="1"/>
</dbReference>
<feature type="domain" description="Glycosyl transferase family 1" evidence="2">
    <location>
        <begin position="208"/>
        <end position="361"/>
    </location>
</feature>
<dbReference type="Proteomes" id="UP001596540">
    <property type="component" value="Unassembled WGS sequence"/>
</dbReference>
<organism evidence="3 4">
    <name type="scientific">Marinactinospora rubrisoli</name>
    <dbReference type="NCBI Taxonomy" id="2715399"/>
    <lineage>
        <taxon>Bacteria</taxon>
        <taxon>Bacillati</taxon>
        <taxon>Actinomycetota</taxon>
        <taxon>Actinomycetes</taxon>
        <taxon>Streptosporangiales</taxon>
        <taxon>Nocardiopsidaceae</taxon>
        <taxon>Marinactinospora</taxon>
    </lineage>
</organism>
<dbReference type="Pfam" id="PF00534">
    <property type="entry name" value="Glycos_transf_1"/>
    <property type="match status" value="1"/>
</dbReference>
<dbReference type="SUPFAM" id="SSF53756">
    <property type="entry name" value="UDP-Glycosyltransferase/glycogen phosphorylase"/>
    <property type="match status" value="1"/>
</dbReference>
<dbReference type="PANTHER" id="PTHR12526">
    <property type="entry name" value="GLYCOSYLTRANSFERASE"/>
    <property type="match status" value="1"/>
</dbReference>
<evidence type="ECO:0000256" key="1">
    <source>
        <dbReference type="ARBA" id="ARBA00022679"/>
    </source>
</evidence>
<dbReference type="EC" id="2.4.-.-" evidence="3"/>
<accession>A0ABW2KEF8</accession>
<evidence type="ECO:0000313" key="3">
    <source>
        <dbReference type="EMBL" id="MFC7327514.1"/>
    </source>
</evidence>
<evidence type="ECO:0000259" key="2">
    <source>
        <dbReference type="Pfam" id="PF00534"/>
    </source>
</evidence>
<dbReference type="EMBL" id="JBHTBH010000003">
    <property type="protein sequence ID" value="MFC7327514.1"/>
    <property type="molecule type" value="Genomic_DNA"/>
</dbReference>
<keyword evidence="4" id="KW-1185">Reference proteome</keyword>
<comment type="caution">
    <text evidence="3">The sequence shown here is derived from an EMBL/GenBank/DDBJ whole genome shotgun (WGS) entry which is preliminary data.</text>
</comment>
<sequence>MRITFLVGDLHGTGGTIRSTVTLAGGLARRHRVRIVGLVRGAARPFFPVDPRVRVSALTDSRAWADRPEPSRRVRELELRPATLVPRSEARSSTVFNAATEEALSAFLARARTDVVIATRPGLNSLLALLGSDHYLRIGQEHLNLRQRTDDVLDHVRRHHGRLDGLTVLTDADRRDHAALLDRPDGWAVTIPNPLPDVRYPRSRLINPIIAAAGRLIPVKQYPVLVRAFARVAARHPDWQLRVYGHGPERGAIRAAAGELGLLDRVVLMGRTRDVTGEFAKASLVALSSRHEGFGISIVEAFAVGVPVVGFDCPHGPRELITSGRDGLLVPGQDADALGEALLRLAGDAAERQRMGAAARETARRFHVDHVAHRWEEYLVERLG</sequence>
<dbReference type="CDD" id="cd03820">
    <property type="entry name" value="GT4_AmsD-like"/>
    <property type="match status" value="1"/>
</dbReference>
<dbReference type="GO" id="GO:0016757">
    <property type="term" value="F:glycosyltransferase activity"/>
    <property type="evidence" value="ECO:0007669"/>
    <property type="project" value="UniProtKB-KW"/>
</dbReference>
<dbReference type="InterPro" id="IPR001296">
    <property type="entry name" value="Glyco_trans_1"/>
</dbReference>
<proteinExistence type="predicted"/>
<gene>
    <name evidence="3" type="ORF">ACFQRF_07135</name>
</gene>